<evidence type="ECO:0000313" key="7">
    <source>
        <dbReference type="EMBL" id="EEH56992.1"/>
    </source>
</evidence>
<evidence type="ECO:0000256" key="6">
    <source>
        <dbReference type="SAM" id="MobiDB-lite"/>
    </source>
</evidence>
<dbReference type="PANTHER" id="PTHR14781:SF0">
    <property type="entry name" value="INTRAFLAGELLAR TRANSPORT PROTEIN 56"/>
    <property type="match status" value="1"/>
</dbReference>
<evidence type="ECO:0000256" key="2">
    <source>
        <dbReference type="ARBA" id="ARBA00007834"/>
    </source>
</evidence>
<comment type="subcellular location">
    <subcellularLocation>
        <location evidence="1">Cell projection</location>
        <location evidence="1">Cilium</location>
    </subcellularLocation>
</comment>
<dbReference type="GO" id="GO:0097546">
    <property type="term" value="C:ciliary base"/>
    <property type="evidence" value="ECO:0007669"/>
    <property type="project" value="TreeGrafter"/>
</dbReference>
<evidence type="ECO:0000256" key="4">
    <source>
        <dbReference type="ARBA" id="ARBA00022803"/>
    </source>
</evidence>
<name>C1MRN0_MICPC</name>
<dbReference type="SUPFAM" id="SSF48452">
    <property type="entry name" value="TPR-like"/>
    <property type="match status" value="2"/>
</dbReference>
<dbReference type="Gene3D" id="1.25.40.10">
    <property type="entry name" value="Tetratricopeptide repeat domain"/>
    <property type="match status" value="2"/>
</dbReference>
<dbReference type="Proteomes" id="UP000001876">
    <property type="component" value="Unassembled WGS sequence"/>
</dbReference>
<dbReference type="GO" id="GO:0036064">
    <property type="term" value="C:ciliary basal body"/>
    <property type="evidence" value="ECO:0007669"/>
    <property type="project" value="TreeGrafter"/>
</dbReference>
<dbReference type="FunFam" id="1.25.40.10:FF:001373">
    <property type="entry name" value="Tetratricopeptide repeat domain 26"/>
    <property type="match status" value="1"/>
</dbReference>
<evidence type="ECO:0000256" key="1">
    <source>
        <dbReference type="ARBA" id="ARBA00004138"/>
    </source>
</evidence>
<evidence type="ECO:0000256" key="3">
    <source>
        <dbReference type="ARBA" id="ARBA00022737"/>
    </source>
</evidence>
<feature type="region of interest" description="Disordered" evidence="6">
    <location>
        <begin position="1"/>
        <end position="28"/>
    </location>
</feature>
<evidence type="ECO:0000256" key="5">
    <source>
        <dbReference type="ARBA" id="ARBA00023273"/>
    </source>
</evidence>
<dbReference type="EMBL" id="GG663739">
    <property type="protein sequence ID" value="EEH56992.1"/>
    <property type="molecule type" value="Genomic_DNA"/>
</dbReference>
<keyword evidence="3" id="KW-0677">Repeat</keyword>
<evidence type="ECO:0000313" key="8">
    <source>
        <dbReference type="Proteomes" id="UP000001876"/>
    </source>
</evidence>
<dbReference type="STRING" id="564608.C1MRN0"/>
<dbReference type="KEGG" id="mpp:MICPUCDRAFT_58162"/>
<dbReference type="InterPro" id="IPR011990">
    <property type="entry name" value="TPR-like_helical_dom_sf"/>
</dbReference>
<feature type="compositionally biased region" description="Low complexity" evidence="6">
    <location>
        <begin position="1"/>
        <end position="12"/>
    </location>
</feature>
<dbReference type="OMA" id="FIIRRDY"/>
<dbReference type="eggNOG" id="KOG3785">
    <property type="taxonomic scope" value="Eukaryota"/>
</dbReference>
<dbReference type="GO" id="GO:0120170">
    <property type="term" value="F:intraciliary transport particle B binding"/>
    <property type="evidence" value="ECO:0007669"/>
    <property type="project" value="TreeGrafter"/>
</dbReference>
<keyword evidence="4" id="KW-0802">TPR repeat</keyword>
<organism evidence="8">
    <name type="scientific">Micromonas pusilla (strain CCMP1545)</name>
    <name type="common">Picoplanktonic green alga</name>
    <dbReference type="NCBI Taxonomy" id="564608"/>
    <lineage>
        <taxon>Eukaryota</taxon>
        <taxon>Viridiplantae</taxon>
        <taxon>Chlorophyta</taxon>
        <taxon>Mamiellophyceae</taxon>
        <taxon>Mamiellales</taxon>
        <taxon>Mamiellaceae</taxon>
        <taxon>Micromonas</taxon>
    </lineage>
</organism>
<dbReference type="RefSeq" id="XP_003058537.1">
    <property type="nucleotide sequence ID" value="XM_003058491.1"/>
</dbReference>
<dbReference type="Pfam" id="PF12895">
    <property type="entry name" value="ANAPC3"/>
    <property type="match status" value="1"/>
</dbReference>
<dbReference type="GO" id="GO:0035720">
    <property type="term" value="P:intraciliary anterograde transport"/>
    <property type="evidence" value="ECO:0007669"/>
    <property type="project" value="TreeGrafter"/>
</dbReference>
<dbReference type="AlphaFoldDB" id="C1MRN0"/>
<keyword evidence="5" id="KW-0966">Cell projection</keyword>
<dbReference type="GO" id="GO:0035735">
    <property type="term" value="P:intraciliary transport involved in cilium assembly"/>
    <property type="evidence" value="ECO:0007669"/>
    <property type="project" value="TreeGrafter"/>
</dbReference>
<comment type="similarity">
    <text evidence="2">Belongs to the IFT56 family.</text>
</comment>
<dbReference type="InterPro" id="IPR030511">
    <property type="entry name" value="TTC26"/>
</dbReference>
<feature type="compositionally biased region" description="Basic and acidic residues" evidence="6">
    <location>
        <begin position="13"/>
        <end position="22"/>
    </location>
</feature>
<keyword evidence="8" id="KW-1185">Reference proteome</keyword>
<gene>
    <name evidence="7" type="ORF">MICPUCDRAFT_58162</name>
</gene>
<proteinExistence type="inferred from homology"/>
<sequence length="556" mass="63163">MLMNKARAAKATKAPEKPKPAENEIPEVSDFLKDRDYAGAIALLEFKRQQSPSDVSNLEWLAYAYFHAGDPEKALDTYRYLLRRESDPDPTYHTFAAACLFYLGQYDEAEEEAKKGPKTKLHTRVLFHCAHKQNDEAKLMTYHQQLTDSVEDQLSLASIHYLRSHFQEATDIYKRLLLENREHLALNVYVALCYCKLEYYDVSLEILNVYLQSYPDSPLAINLKACNHFRLYNGAAAEAELKKLQDHVGKGGSFEDNDLIRHNLVVFRGGENAMKVLPPLRGFPPEAKLNLVVHYLRNGKPHDAFTIVKEIEPSTPTEYILKGVTHAIIGQQEQDGAEHLKMAQQCFQIVGSSSSECDTIPGRQSMASCFFLLKQFEDVLTYLKSVADFCGEDDAFHWNYGIATAATGDYKTAEESFMKIQSPEYRTEYCYLAWMARCFINNGKASLAWELYAEMDTNDESFALLQLIANDCYKVGAFFYATKAFDVLERLDPHTTEYWEGKRGAAAGVFQMVIAGKEAPETLSEVLDMLQYSSNPQVELFVRAITRWGNDNGVRL</sequence>
<dbReference type="GeneID" id="9684342"/>
<dbReference type="GO" id="GO:0030992">
    <property type="term" value="C:intraciliary transport particle B"/>
    <property type="evidence" value="ECO:0007669"/>
    <property type="project" value="TreeGrafter"/>
</dbReference>
<accession>C1MRN0</accession>
<reference evidence="7 8" key="1">
    <citation type="journal article" date="2009" name="Science">
        <title>Green evolution and dynamic adaptations revealed by genomes of the marine picoeukaryotes Micromonas.</title>
        <authorList>
            <person name="Worden A.Z."/>
            <person name="Lee J.H."/>
            <person name="Mock T."/>
            <person name="Rouze P."/>
            <person name="Simmons M.P."/>
            <person name="Aerts A.L."/>
            <person name="Allen A.E."/>
            <person name="Cuvelier M.L."/>
            <person name="Derelle E."/>
            <person name="Everett M.V."/>
            <person name="Foulon E."/>
            <person name="Grimwood J."/>
            <person name="Gundlach H."/>
            <person name="Henrissat B."/>
            <person name="Napoli C."/>
            <person name="McDonald S.M."/>
            <person name="Parker M.S."/>
            <person name="Rombauts S."/>
            <person name="Salamov A."/>
            <person name="Von Dassow P."/>
            <person name="Badger J.H."/>
            <person name="Coutinho P.M."/>
            <person name="Demir E."/>
            <person name="Dubchak I."/>
            <person name="Gentemann C."/>
            <person name="Eikrem W."/>
            <person name="Gready J.E."/>
            <person name="John U."/>
            <person name="Lanier W."/>
            <person name="Lindquist E.A."/>
            <person name="Lucas S."/>
            <person name="Mayer K.F."/>
            <person name="Moreau H."/>
            <person name="Not F."/>
            <person name="Otillar R."/>
            <person name="Panaud O."/>
            <person name="Pangilinan J."/>
            <person name="Paulsen I."/>
            <person name="Piegu B."/>
            <person name="Poliakov A."/>
            <person name="Robbens S."/>
            <person name="Schmutz J."/>
            <person name="Toulza E."/>
            <person name="Wyss T."/>
            <person name="Zelensky A."/>
            <person name="Zhou K."/>
            <person name="Armbrust E.V."/>
            <person name="Bhattacharya D."/>
            <person name="Goodenough U.W."/>
            <person name="Van de Peer Y."/>
            <person name="Grigoriev I.V."/>
        </authorList>
    </citation>
    <scope>NUCLEOTIDE SEQUENCE [LARGE SCALE GENOMIC DNA]</scope>
    <source>
        <strain evidence="7 8">CCMP1545</strain>
    </source>
</reference>
<protein>
    <submittedName>
        <fullName evidence="7">Predicted protein</fullName>
    </submittedName>
</protein>
<dbReference type="PANTHER" id="PTHR14781">
    <property type="entry name" value="INTRAFLAGELLAR TRANSPORT PROTEIN 56"/>
    <property type="match status" value="1"/>
</dbReference>
<dbReference type="OrthoDB" id="95390at2759"/>